<comment type="caution">
    <text evidence="11">The sequence shown here is derived from an EMBL/GenBank/DDBJ whole genome shotgun (WGS) entry which is preliminary data.</text>
</comment>
<name>A0AA88AF39_FICCA</name>
<organism evidence="11 12">
    <name type="scientific">Ficus carica</name>
    <name type="common">Common fig</name>
    <dbReference type="NCBI Taxonomy" id="3494"/>
    <lineage>
        <taxon>Eukaryota</taxon>
        <taxon>Viridiplantae</taxon>
        <taxon>Streptophyta</taxon>
        <taxon>Embryophyta</taxon>
        <taxon>Tracheophyta</taxon>
        <taxon>Spermatophyta</taxon>
        <taxon>Magnoliopsida</taxon>
        <taxon>eudicotyledons</taxon>
        <taxon>Gunneridae</taxon>
        <taxon>Pentapetalae</taxon>
        <taxon>rosids</taxon>
        <taxon>fabids</taxon>
        <taxon>Rosales</taxon>
        <taxon>Moraceae</taxon>
        <taxon>Ficeae</taxon>
        <taxon>Ficus</taxon>
    </lineage>
</organism>
<evidence type="ECO:0000256" key="6">
    <source>
        <dbReference type="ARBA" id="ARBA00022723"/>
    </source>
</evidence>
<evidence type="ECO:0000256" key="5">
    <source>
        <dbReference type="ARBA" id="ARBA00022617"/>
    </source>
</evidence>
<protein>
    <recommendedName>
        <fullName evidence="3">peroxidase</fullName>
        <ecNumber evidence="3">1.11.1.7</ecNumber>
    </recommendedName>
</protein>
<dbReference type="PROSITE" id="PS50873">
    <property type="entry name" value="PEROXIDASE_4"/>
    <property type="match status" value="1"/>
</dbReference>
<dbReference type="InterPro" id="IPR000823">
    <property type="entry name" value="Peroxidase_pln"/>
</dbReference>
<keyword evidence="9" id="KW-0106">Calcium</keyword>
<evidence type="ECO:0000256" key="9">
    <source>
        <dbReference type="PIRSR" id="PIRSR600823-3"/>
    </source>
</evidence>
<keyword evidence="7" id="KW-0560">Oxidoreductase</keyword>
<dbReference type="GO" id="GO:0020037">
    <property type="term" value="F:heme binding"/>
    <property type="evidence" value="ECO:0007669"/>
    <property type="project" value="InterPro"/>
</dbReference>
<evidence type="ECO:0000256" key="1">
    <source>
        <dbReference type="ARBA" id="ARBA00000189"/>
    </source>
</evidence>
<feature type="binding site" evidence="9">
    <location>
        <position position="17"/>
    </location>
    <ligand>
        <name>Ca(2+)</name>
        <dbReference type="ChEBI" id="CHEBI:29108"/>
        <label>2</label>
    </ligand>
</feature>
<feature type="domain" description="Plant heme peroxidase family profile" evidence="10">
    <location>
        <begin position="1"/>
        <end position="61"/>
    </location>
</feature>
<feature type="binding site" description="axial binding residue" evidence="9">
    <location>
        <position position="16"/>
    </location>
    <ligand>
        <name>heme b</name>
        <dbReference type="ChEBI" id="CHEBI:60344"/>
    </ligand>
    <ligandPart>
        <name>Fe</name>
        <dbReference type="ChEBI" id="CHEBI:18248"/>
    </ligandPart>
</feature>
<dbReference type="GO" id="GO:0046872">
    <property type="term" value="F:metal ion binding"/>
    <property type="evidence" value="ECO:0007669"/>
    <property type="project" value="UniProtKB-KW"/>
</dbReference>
<reference evidence="11" key="1">
    <citation type="submission" date="2023-07" db="EMBL/GenBank/DDBJ databases">
        <title>draft genome sequence of fig (Ficus carica).</title>
        <authorList>
            <person name="Takahashi T."/>
            <person name="Nishimura K."/>
        </authorList>
    </citation>
    <scope>NUCLEOTIDE SEQUENCE</scope>
</reference>
<dbReference type="GO" id="GO:0140825">
    <property type="term" value="F:lactoperoxidase activity"/>
    <property type="evidence" value="ECO:0007669"/>
    <property type="project" value="UniProtKB-EC"/>
</dbReference>
<dbReference type="GO" id="GO:0006979">
    <property type="term" value="P:response to oxidative stress"/>
    <property type="evidence" value="ECO:0007669"/>
    <property type="project" value="InterPro"/>
</dbReference>
<dbReference type="EC" id="1.11.1.7" evidence="3"/>
<evidence type="ECO:0000256" key="7">
    <source>
        <dbReference type="ARBA" id="ARBA00023002"/>
    </source>
</evidence>
<dbReference type="InterPro" id="IPR010255">
    <property type="entry name" value="Haem_peroxidase_sf"/>
</dbReference>
<dbReference type="Proteomes" id="UP001187192">
    <property type="component" value="Unassembled WGS sequence"/>
</dbReference>
<dbReference type="PANTHER" id="PTHR31235">
    <property type="entry name" value="PEROXIDASE 25-RELATED"/>
    <property type="match status" value="1"/>
</dbReference>
<evidence type="ECO:0000256" key="2">
    <source>
        <dbReference type="ARBA" id="ARBA00006873"/>
    </source>
</evidence>
<keyword evidence="5" id="KW-0349">Heme</keyword>
<proteinExistence type="inferred from homology"/>
<evidence type="ECO:0000313" key="12">
    <source>
        <dbReference type="Proteomes" id="UP001187192"/>
    </source>
</evidence>
<keyword evidence="8 9" id="KW-0408">Iron</keyword>
<evidence type="ECO:0000313" key="11">
    <source>
        <dbReference type="EMBL" id="GMN49807.1"/>
    </source>
</evidence>
<dbReference type="SUPFAM" id="SSF48113">
    <property type="entry name" value="Heme-dependent peroxidases"/>
    <property type="match status" value="1"/>
</dbReference>
<comment type="cofactor">
    <cofactor evidence="9">
        <name>heme b</name>
        <dbReference type="ChEBI" id="CHEBI:60344"/>
    </cofactor>
    <text evidence="9">Binds 1 heme b (iron(II)-protoporphyrin IX) group per subunit.</text>
</comment>
<evidence type="ECO:0000256" key="4">
    <source>
        <dbReference type="ARBA" id="ARBA00022559"/>
    </source>
</evidence>
<keyword evidence="6 9" id="KW-0479">Metal-binding</keyword>
<sequence>MGIERKRDLVVLSGGHTIETSSCSDISDRLYNFIGKGDTDPTLDSEYIEKLKLARRPKFAS</sequence>
<keyword evidence="4" id="KW-0575">Peroxidase</keyword>
<dbReference type="PROSITE" id="PS00435">
    <property type="entry name" value="PEROXIDASE_1"/>
    <property type="match status" value="1"/>
</dbReference>
<evidence type="ECO:0000256" key="3">
    <source>
        <dbReference type="ARBA" id="ARBA00012313"/>
    </source>
</evidence>
<accession>A0AA88AF39</accession>
<dbReference type="InterPro" id="IPR002016">
    <property type="entry name" value="Haem_peroxidase"/>
</dbReference>
<dbReference type="Gramene" id="FCD_00003023-RA">
    <property type="protein sequence ID" value="FCD_00003023-RA:cds"/>
    <property type="gene ID" value="FCD_00003023"/>
</dbReference>
<dbReference type="InterPro" id="IPR019793">
    <property type="entry name" value="Peroxidases_heam-ligand_BS"/>
</dbReference>
<comment type="catalytic activity">
    <reaction evidence="1">
        <text>2 a phenolic donor + H2O2 = 2 a phenolic radical donor + 2 H2O</text>
        <dbReference type="Rhea" id="RHEA:56136"/>
        <dbReference type="ChEBI" id="CHEBI:15377"/>
        <dbReference type="ChEBI" id="CHEBI:16240"/>
        <dbReference type="ChEBI" id="CHEBI:139520"/>
        <dbReference type="ChEBI" id="CHEBI:139521"/>
        <dbReference type="EC" id="1.11.1.7"/>
    </reaction>
</comment>
<keyword evidence="12" id="KW-1185">Reference proteome</keyword>
<evidence type="ECO:0000256" key="8">
    <source>
        <dbReference type="ARBA" id="ARBA00023004"/>
    </source>
</evidence>
<comment type="similarity">
    <text evidence="2">Belongs to the peroxidase family. Ascorbate peroxidase subfamily.</text>
</comment>
<evidence type="ECO:0000259" key="10">
    <source>
        <dbReference type="PROSITE" id="PS50873"/>
    </source>
</evidence>
<dbReference type="AlphaFoldDB" id="A0AA88AF39"/>
<comment type="cofactor">
    <cofactor evidence="9">
        <name>Ca(2+)</name>
        <dbReference type="ChEBI" id="CHEBI:29108"/>
    </cofactor>
    <text evidence="9">Binds 2 calcium ions per subunit.</text>
</comment>
<gene>
    <name evidence="11" type="ORF">TIFTF001_018969</name>
</gene>
<dbReference type="Pfam" id="PF00141">
    <property type="entry name" value="peroxidase"/>
    <property type="match status" value="1"/>
</dbReference>
<dbReference type="EMBL" id="BTGU01000032">
    <property type="protein sequence ID" value="GMN49807.1"/>
    <property type="molecule type" value="Genomic_DNA"/>
</dbReference>
<dbReference type="Gene3D" id="1.10.420.10">
    <property type="entry name" value="Peroxidase, domain 2"/>
    <property type="match status" value="1"/>
</dbReference>